<evidence type="ECO:0008006" key="3">
    <source>
        <dbReference type="Google" id="ProtNLM"/>
    </source>
</evidence>
<evidence type="ECO:0000313" key="2">
    <source>
        <dbReference type="Proteomes" id="UP001596445"/>
    </source>
</evidence>
<organism evidence="1 2">
    <name type="scientific">Halovenus salina</name>
    <dbReference type="NCBI Taxonomy" id="1510225"/>
    <lineage>
        <taxon>Archaea</taxon>
        <taxon>Methanobacteriati</taxon>
        <taxon>Methanobacteriota</taxon>
        <taxon>Stenosarchaea group</taxon>
        <taxon>Halobacteria</taxon>
        <taxon>Halobacteriales</taxon>
        <taxon>Haloarculaceae</taxon>
        <taxon>Halovenus</taxon>
    </lineage>
</organism>
<gene>
    <name evidence="1" type="ORF">ACFQQG_15225</name>
</gene>
<sequence length="46" mass="5323">MFISGIFWELDLMPATLQQVAEFSPVTHFHRSLRNLMILDSTEGSR</sequence>
<dbReference type="EMBL" id="JBHSZI010000001">
    <property type="protein sequence ID" value="MFC7059274.1"/>
    <property type="molecule type" value="Genomic_DNA"/>
</dbReference>
<dbReference type="RefSeq" id="WP_382186230.1">
    <property type="nucleotide sequence ID" value="NZ_JBHSZI010000001.1"/>
</dbReference>
<dbReference type="Proteomes" id="UP001596445">
    <property type="component" value="Unassembled WGS sequence"/>
</dbReference>
<accession>A0ABD5W6F4</accession>
<name>A0ABD5W6F4_9EURY</name>
<dbReference type="AlphaFoldDB" id="A0ABD5W6F4"/>
<keyword evidence="2" id="KW-1185">Reference proteome</keyword>
<evidence type="ECO:0000313" key="1">
    <source>
        <dbReference type="EMBL" id="MFC7059274.1"/>
    </source>
</evidence>
<protein>
    <recommendedName>
        <fullName evidence="3">Transposase</fullName>
    </recommendedName>
</protein>
<comment type="caution">
    <text evidence="1">The sequence shown here is derived from an EMBL/GenBank/DDBJ whole genome shotgun (WGS) entry which is preliminary data.</text>
</comment>
<reference evidence="1 2" key="1">
    <citation type="journal article" date="2019" name="Int. J. Syst. Evol. Microbiol.">
        <title>The Global Catalogue of Microorganisms (GCM) 10K type strain sequencing project: providing services to taxonomists for standard genome sequencing and annotation.</title>
        <authorList>
            <consortium name="The Broad Institute Genomics Platform"/>
            <consortium name="The Broad Institute Genome Sequencing Center for Infectious Disease"/>
            <person name="Wu L."/>
            <person name="Ma J."/>
        </authorList>
    </citation>
    <scope>NUCLEOTIDE SEQUENCE [LARGE SCALE GENOMIC DNA]</scope>
    <source>
        <strain evidence="1 2">JCM 30072</strain>
    </source>
</reference>
<proteinExistence type="predicted"/>